<organism evidence="2 3">
    <name type="scientific">Vigna unguiculata</name>
    <name type="common">Cowpea</name>
    <dbReference type="NCBI Taxonomy" id="3917"/>
    <lineage>
        <taxon>Eukaryota</taxon>
        <taxon>Viridiplantae</taxon>
        <taxon>Streptophyta</taxon>
        <taxon>Embryophyta</taxon>
        <taxon>Tracheophyta</taxon>
        <taxon>Spermatophyta</taxon>
        <taxon>Magnoliopsida</taxon>
        <taxon>eudicotyledons</taxon>
        <taxon>Gunneridae</taxon>
        <taxon>Pentapetalae</taxon>
        <taxon>rosids</taxon>
        <taxon>fabids</taxon>
        <taxon>Fabales</taxon>
        <taxon>Fabaceae</taxon>
        <taxon>Papilionoideae</taxon>
        <taxon>50 kb inversion clade</taxon>
        <taxon>NPAAA clade</taxon>
        <taxon>indigoferoid/millettioid clade</taxon>
        <taxon>Phaseoleae</taxon>
        <taxon>Vigna</taxon>
    </lineage>
</organism>
<keyword evidence="1" id="KW-0812">Transmembrane</keyword>
<evidence type="ECO:0000256" key="1">
    <source>
        <dbReference type="SAM" id="Phobius"/>
    </source>
</evidence>
<evidence type="ECO:0000313" key="3">
    <source>
        <dbReference type="Proteomes" id="UP000501690"/>
    </source>
</evidence>
<reference evidence="2 3" key="1">
    <citation type="submission" date="2019-04" db="EMBL/GenBank/DDBJ databases">
        <title>An improved genome assembly and genetic linkage map for asparagus bean, Vigna unguiculata ssp. sesquipedialis.</title>
        <authorList>
            <person name="Xia Q."/>
            <person name="Zhang R."/>
            <person name="Dong Y."/>
        </authorList>
    </citation>
    <scope>NUCLEOTIDE SEQUENCE [LARGE SCALE GENOMIC DNA]</scope>
    <source>
        <tissue evidence="2">Leaf</tissue>
    </source>
</reference>
<keyword evidence="1" id="KW-1133">Transmembrane helix</keyword>
<keyword evidence="1" id="KW-0472">Membrane</keyword>
<gene>
    <name evidence="2" type="ORF">DEO72_LG6g1347</name>
</gene>
<proteinExistence type="predicted"/>
<dbReference type="EMBL" id="CP039350">
    <property type="protein sequence ID" value="QCD96640.1"/>
    <property type="molecule type" value="Genomic_DNA"/>
</dbReference>
<sequence>MVSELDSCDGNFVAAISLWPFGVEFSVVLQQSDAFGGSQLNLVLVYTVTTAGLGHWVQNFFKTSSLKRGSKRCSVSVPSGADLEMVVAFIGAEQVGYDSQLNSEFGAKGIHHMNLGRLVAAARTTLWQQSQQDSLITSFYFFAFGILGAIWILAATYQIGVVNCHVKLELEVLKQFGPTIVAVVQQCKESVN</sequence>
<dbReference type="Proteomes" id="UP000501690">
    <property type="component" value="Linkage Group LG6"/>
</dbReference>
<accession>A0A4D6M7H5</accession>
<protein>
    <submittedName>
        <fullName evidence="2">Uncharacterized protein</fullName>
    </submittedName>
</protein>
<evidence type="ECO:0000313" key="2">
    <source>
        <dbReference type="EMBL" id="QCD96640.1"/>
    </source>
</evidence>
<feature type="transmembrane region" description="Helical" evidence="1">
    <location>
        <begin position="139"/>
        <end position="160"/>
    </location>
</feature>
<name>A0A4D6M7H5_VIGUN</name>
<dbReference type="AlphaFoldDB" id="A0A4D6M7H5"/>
<keyword evidence="3" id="KW-1185">Reference proteome</keyword>